<dbReference type="SUPFAM" id="SSF82708">
    <property type="entry name" value="R3H domain"/>
    <property type="match status" value="1"/>
</dbReference>
<dbReference type="SUPFAM" id="SSF52540">
    <property type="entry name" value="P-loop containing nucleoside triphosphate hydrolases"/>
    <property type="match status" value="1"/>
</dbReference>
<dbReference type="Proteomes" id="UP000198611">
    <property type="component" value="Unassembled WGS sequence"/>
</dbReference>
<dbReference type="Gene3D" id="3.40.50.300">
    <property type="entry name" value="P-loop containing nucleotide triphosphate hydrolases"/>
    <property type="match status" value="1"/>
</dbReference>
<dbReference type="CDD" id="cd00009">
    <property type="entry name" value="AAA"/>
    <property type="match status" value="1"/>
</dbReference>
<evidence type="ECO:0000259" key="4">
    <source>
        <dbReference type="PROSITE" id="PS51061"/>
    </source>
</evidence>
<sequence length="507" mass="53974">MEEQTDDLAALLDLLPPDLRAAAAALDPEQVVEFVLDRGRPATARLDHGRAELASVPLEQADLDAVASRVGAFSADNRAGVEGTLHRIAAIRNRQGRIIGLTLRVGRAAHGIVDPIHDVVAAGESLLLLGRPGVGKTTLLRETARVLADECDRRVVIIDTAGEIAGDGDIPHPAIGSARRMPVADPRQQDRVMIEAVENHMPEVIIVDEIGTEAEARAARTIAERGVQLVATAHGHSLENLLRNPVLDDLVGGVQTVILGDDEARARGGQKTVQERRGPPAFTAVVEIVQRGELRLHPSTARSVDRLLAGRAPRCEMRTAAESGAGAPPPAEETGLPEGAESSAPEVGPRGRTRILSYGVSRDSVDRVIRTEGLPAETVPDPGRTDLVLALRSRAADPRLQRLVDTSAVPLVTVKKNSTAQIRRALADALNQVHGVDDETVSAVVREVEEAVNRVRQEGEVVPLSPAQGAVRRLQHRIVVRHGLVAESQGSGNQRHLVVLPSTPDAG</sequence>
<dbReference type="Pfam" id="PF25516">
    <property type="entry name" value="PTPase"/>
    <property type="match status" value="1"/>
</dbReference>
<accession>A0A1I1P3P1</accession>
<name>A0A1I1P3P1_9GAMM</name>
<dbReference type="InterPro" id="IPR001374">
    <property type="entry name" value="R3H_dom"/>
</dbReference>
<evidence type="ECO:0000313" key="6">
    <source>
        <dbReference type="Proteomes" id="UP000198611"/>
    </source>
</evidence>
<dbReference type="InterPro" id="IPR045735">
    <property type="entry name" value="Spore_III_AA_AAA+_ATPase"/>
</dbReference>
<gene>
    <name evidence="5" type="ORF">SAMN05660831_00416</name>
</gene>
<dbReference type="InterPro" id="IPR003593">
    <property type="entry name" value="AAA+_ATPase"/>
</dbReference>
<dbReference type="GO" id="GO:0005524">
    <property type="term" value="F:ATP binding"/>
    <property type="evidence" value="ECO:0007669"/>
    <property type="project" value="UniProtKB-KW"/>
</dbReference>
<keyword evidence="6" id="KW-1185">Reference proteome</keyword>
<proteinExistence type="predicted"/>
<dbReference type="RefSeq" id="WP_093427080.1">
    <property type="nucleotide sequence ID" value="NZ_FOMJ01000001.1"/>
</dbReference>
<keyword evidence="1" id="KW-0547">Nucleotide-binding</keyword>
<dbReference type="InterPro" id="IPR036867">
    <property type="entry name" value="R3H_dom_sf"/>
</dbReference>
<evidence type="ECO:0000313" key="5">
    <source>
        <dbReference type="EMBL" id="SFD00570.1"/>
    </source>
</evidence>
<dbReference type="PANTHER" id="PTHR20953:SF3">
    <property type="entry name" value="P-LOOP CONTAINING NUCLEOSIDE TRIPHOSPHATE HYDROLASES SUPERFAMILY PROTEIN"/>
    <property type="match status" value="1"/>
</dbReference>
<reference evidence="5 6" key="1">
    <citation type="submission" date="2016-10" db="EMBL/GenBank/DDBJ databases">
        <authorList>
            <person name="de Groot N.N."/>
        </authorList>
    </citation>
    <scope>NUCLEOTIDE SEQUENCE [LARGE SCALE GENOMIC DNA]</scope>
    <source>
        <strain evidence="5 6">HL3</strain>
    </source>
</reference>
<dbReference type="EMBL" id="FOMJ01000001">
    <property type="protein sequence ID" value="SFD00570.1"/>
    <property type="molecule type" value="Genomic_DNA"/>
</dbReference>
<feature type="region of interest" description="Disordered" evidence="3">
    <location>
        <begin position="318"/>
        <end position="352"/>
    </location>
</feature>
<organism evidence="5 6">
    <name type="scientific">Thiohalospira halophila DSM 15071</name>
    <dbReference type="NCBI Taxonomy" id="1123397"/>
    <lineage>
        <taxon>Bacteria</taxon>
        <taxon>Pseudomonadati</taxon>
        <taxon>Pseudomonadota</taxon>
        <taxon>Gammaproteobacteria</taxon>
        <taxon>Thiohalospirales</taxon>
        <taxon>Thiohalospiraceae</taxon>
        <taxon>Thiohalospira</taxon>
    </lineage>
</organism>
<dbReference type="AlphaFoldDB" id="A0A1I1P3P1"/>
<dbReference type="InterPro" id="IPR027417">
    <property type="entry name" value="P-loop_NTPase"/>
</dbReference>
<dbReference type="InterPro" id="IPR058670">
    <property type="entry name" value="PTPase_dom"/>
</dbReference>
<evidence type="ECO:0000256" key="2">
    <source>
        <dbReference type="ARBA" id="ARBA00022840"/>
    </source>
</evidence>
<dbReference type="STRING" id="1123397.SAMN05660831_00416"/>
<dbReference type="PROSITE" id="PS51061">
    <property type="entry name" value="R3H"/>
    <property type="match status" value="1"/>
</dbReference>
<dbReference type="Pfam" id="PF19568">
    <property type="entry name" value="Spore_III_AA"/>
    <property type="match status" value="1"/>
</dbReference>
<protein>
    <submittedName>
        <fullName evidence="5">Stage III sporulation protein SpoIIIAA</fullName>
    </submittedName>
</protein>
<feature type="compositionally biased region" description="Low complexity" evidence="3">
    <location>
        <begin position="320"/>
        <end position="341"/>
    </location>
</feature>
<evidence type="ECO:0000256" key="3">
    <source>
        <dbReference type="SAM" id="MobiDB-lite"/>
    </source>
</evidence>
<keyword evidence="2" id="KW-0067">ATP-binding</keyword>
<dbReference type="Pfam" id="PF01424">
    <property type="entry name" value="R3H"/>
    <property type="match status" value="1"/>
</dbReference>
<evidence type="ECO:0000256" key="1">
    <source>
        <dbReference type="ARBA" id="ARBA00022741"/>
    </source>
</evidence>
<dbReference type="Gene3D" id="3.30.1370.50">
    <property type="entry name" value="R3H-like domain"/>
    <property type="match status" value="1"/>
</dbReference>
<dbReference type="SMART" id="SM00382">
    <property type="entry name" value="AAA"/>
    <property type="match status" value="1"/>
</dbReference>
<feature type="domain" description="R3H" evidence="4">
    <location>
        <begin position="438"/>
        <end position="503"/>
    </location>
</feature>
<dbReference type="OrthoDB" id="9768243at2"/>
<dbReference type="PANTHER" id="PTHR20953">
    <property type="entry name" value="KINASE-RELATED"/>
    <property type="match status" value="1"/>
</dbReference>
<dbReference type="SMART" id="SM00393">
    <property type="entry name" value="R3H"/>
    <property type="match status" value="1"/>
</dbReference>
<dbReference type="GO" id="GO:0003676">
    <property type="term" value="F:nucleic acid binding"/>
    <property type="evidence" value="ECO:0007669"/>
    <property type="project" value="UniProtKB-UniRule"/>
</dbReference>